<proteinExistence type="predicted"/>
<reference evidence="1" key="2">
    <citation type="journal article" date="2015" name="Fish Shellfish Immunol.">
        <title>Early steps in the European eel (Anguilla anguilla)-Vibrio vulnificus interaction in the gills: Role of the RtxA13 toxin.</title>
        <authorList>
            <person name="Callol A."/>
            <person name="Pajuelo D."/>
            <person name="Ebbesson L."/>
            <person name="Teles M."/>
            <person name="MacKenzie S."/>
            <person name="Amaro C."/>
        </authorList>
    </citation>
    <scope>NUCLEOTIDE SEQUENCE</scope>
</reference>
<reference evidence="1" key="1">
    <citation type="submission" date="2014-11" db="EMBL/GenBank/DDBJ databases">
        <authorList>
            <person name="Amaro Gonzalez C."/>
        </authorList>
    </citation>
    <scope>NUCLEOTIDE SEQUENCE</scope>
</reference>
<dbReference type="EMBL" id="GBXM01038523">
    <property type="protein sequence ID" value="JAH70054.1"/>
    <property type="molecule type" value="Transcribed_RNA"/>
</dbReference>
<dbReference type="AlphaFoldDB" id="A0A0E9UVZ8"/>
<organism evidence="1">
    <name type="scientific">Anguilla anguilla</name>
    <name type="common">European freshwater eel</name>
    <name type="synonym">Muraena anguilla</name>
    <dbReference type="NCBI Taxonomy" id="7936"/>
    <lineage>
        <taxon>Eukaryota</taxon>
        <taxon>Metazoa</taxon>
        <taxon>Chordata</taxon>
        <taxon>Craniata</taxon>
        <taxon>Vertebrata</taxon>
        <taxon>Euteleostomi</taxon>
        <taxon>Actinopterygii</taxon>
        <taxon>Neopterygii</taxon>
        <taxon>Teleostei</taxon>
        <taxon>Anguilliformes</taxon>
        <taxon>Anguillidae</taxon>
        <taxon>Anguilla</taxon>
    </lineage>
</organism>
<evidence type="ECO:0000313" key="1">
    <source>
        <dbReference type="EMBL" id="JAH70054.1"/>
    </source>
</evidence>
<protein>
    <submittedName>
        <fullName evidence="1">Uncharacterized protein</fullName>
    </submittedName>
</protein>
<name>A0A0E9UVZ8_ANGAN</name>
<accession>A0A0E9UVZ8</accession>
<sequence length="20" mass="2318">MLHIVCILIWGVGWGRMYGL</sequence>